<feature type="compositionally biased region" description="Polar residues" evidence="8">
    <location>
        <begin position="460"/>
        <end position="481"/>
    </location>
</feature>
<dbReference type="InterPro" id="IPR013083">
    <property type="entry name" value="Znf_RING/FYVE/PHD"/>
</dbReference>
<dbReference type="EMBL" id="CAXHTA020000017">
    <property type="protein sequence ID" value="CAL5227319.1"/>
    <property type="molecule type" value="Genomic_DNA"/>
</dbReference>
<dbReference type="InterPro" id="IPR001394">
    <property type="entry name" value="Peptidase_C19_UCH"/>
</dbReference>
<feature type="compositionally biased region" description="Low complexity" evidence="8">
    <location>
        <begin position="1006"/>
        <end position="1015"/>
    </location>
</feature>
<evidence type="ECO:0000256" key="5">
    <source>
        <dbReference type="ARBA" id="ARBA00022786"/>
    </source>
</evidence>
<comment type="catalytic activity">
    <reaction evidence="1">
        <text>Thiol-dependent hydrolysis of ester, thioester, amide, peptide and isopeptide bonds formed by the C-terminal Gly of ubiquitin (a 76-residue protein attached to proteins as an intracellular targeting signal).</text>
        <dbReference type="EC" id="3.4.19.12"/>
    </reaction>
</comment>
<evidence type="ECO:0000256" key="7">
    <source>
        <dbReference type="ARBA" id="ARBA00022807"/>
    </source>
</evidence>
<dbReference type="Pfam" id="PF00443">
    <property type="entry name" value="UCH"/>
    <property type="match status" value="2"/>
</dbReference>
<feature type="region of interest" description="Disordered" evidence="8">
    <location>
        <begin position="991"/>
        <end position="1077"/>
    </location>
</feature>
<dbReference type="SUPFAM" id="SSF54001">
    <property type="entry name" value="Cysteine proteinases"/>
    <property type="match status" value="1"/>
</dbReference>
<evidence type="ECO:0000313" key="11">
    <source>
        <dbReference type="Proteomes" id="UP001497392"/>
    </source>
</evidence>
<evidence type="ECO:0000256" key="2">
    <source>
        <dbReference type="ARBA" id="ARBA00009085"/>
    </source>
</evidence>
<name>A0ABP1G9T4_9CHLO</name>
<feature type="compositionally biased region" description="Polar residues" evidence="8">
    <location>
        <begin position="883"/>
        <end position="898"/>
    </location>
</feature>
<evidence type="ECO:0000256" key="1">
    <source>
        <dbReference type="ARBA" id="ARBA00000707"/>
    </source>
</evidence>
<dbReference type="PROSITE" id="PS50235">
    <property type="entry name" value="USP_3"/>
    <property type="match status" value="1"/>
</dbReference>
<keyword evidence="6" id="KW-0378">Hydrolase</keyword>
<feature type="compositionally biased region" description="Low complexity" evidence="8">
    <location>
        <begin position="482"/>
        <end position="504"/>
    </location>
</feature>
<feature type="compositionally biased region" description="Low complexity" evidence="8">
    <location>
        <begin position="752"/>
        <end position="770"/>
    </location>
</feature>
<evidence type="ECO:0000256" key="3">
    <source>
        <dbReference type="ARBA" id="ARBA00012759"/>
    </source>
</evidence>
<comment type="similarity">
    <text evidence="2">Belongs to the peptidase C19 family.</text>
</comment>
<dbReference type="Gene3D" id="3.30.40.10">
    <property type="entry name" value="Zinc/RING finger domain, C3HC4 (zinc finger)"/>
    <property type="match status" value="1"/>
</dbReference>
<comment type="caution">
    <text evidence="10">The sequence shown here is derived from an EMBL/GenBank/DDBJ whole genome shotgun (WGS) entry which is preliminary data.</text>
</comment>
<keyword evidence="5" id="KW-0833">Ubl conjugation pathway</keyword>
<organism evidence="10 11">
    <name type="scientific">Coccomyxa viridis</name>
    <dbReference type="NCBI Taxonomy" id="1274662"/>
    <lineage>
        <taxon>Eukaryota</taxon>
        <taxon>Viridiplantae</taxon>
        <taxon>Chlorophyta</taxon>
        <taxon>core chlorophytes</taxon>
        <taxon>Trebouxiophyceae</taxon>
        <taxon>Trebouxiophyceae incertae sedis</taxon>
        <taxon>Coccomyxaceae</taxon>
        <taxon>Coccomyxa</taxon>
    </lineage>
</organism>
<dbReference type="InterPro" id="IPR038765">
    <property type="entry name" value="Papain-like_cys_pep_sf"/>
</dbReference>
<dbReference type="Gene3D" id="3.90.70.10">
    <property type="entry name" value="Cysteine proteinases"/>
    <property type="match status" value="3"/>
</dbReference>
<feature type="compositionally biased region" description="Low complexity" evidence="8">
    <location>
        <begin position="418"/>
        <end position="455"/>
    </location>
</feature>
<keyword evidence="4" id="KW-0645">Protease</keyword>
<protein>
    <recommendedName>
        <fullName evidence="3">ubiquitinyl hydrolase 1</fullName>
        <ecNumber evidence="3">3.4.19.12</ecNumber>
    </recommendedName>
</protein>
<feature type="compositionally biased region" description="Polar residues" evidence="8">
    <location>
        <begin position="1058"/>
        <end position="1071"/>
    </location>
</feature>
<keyword evidence="7" id="KW-0788">Thiol protease</keyword>
<feature type="region of interest" description="Disordered" evidence="8">
    <location>
        <begin position="651"/>
        <end position="681"/>
    </location>
</feature>
<feature type="compositionally biased region" description="Pro residues" evidence="8">
    <location>
        <begin position="780"/>
        <end position="792"/>
    </location>
</feature>
<feature type="compositionally biased region" description="Polar residues" evidence="8">
    <location>
        <begin position="834"/>
        <end position="851"/>
    </location>
</feature>
<evidence type="ECO:0000313" key="10">
    <source>
        <dbReference type="EMBL" id="CAL5227319.1"/>
    </source>
</evidence>
<feature type="compositionally biased region" description="Basic and acidic residues" evidence="8">
    <location>
        <begin position="810"/>
        <end position="819"/>
    </location>
</feature>
<gene>
    <name evidence="10" type="primary">g10259</name>
    <name evidence="10" type="ORF">VP750_LOCUS9225</name>
</gene>
<dbReference type="Proteomes" id="UP001497392">
    <property type="component" value="Unassembled WGS sequence"/>
</dbReference>
<evidence type="ECO:0000256" key="6">
    <source>
        <dbReference type="ARBA" id="ARBA00022801"/>
    </source>
</evidence>
<feature type="compositionally biased region" description="Polar residues" evidence="8">
    <location>
        <begin position="505"/>
        <end position="538"/>
    </location>
</feature>
<dbReference type="EC" id="3.4.19.12" evidence="3"/>
<dbReference type="PANTHER" id="PTHR21646">
    <property type="entry name" value="UBIQUITIN CARBOXYL-TERMINAL HYDROLASE"/>
    <property type="match status" value="1"/>
</dbReference>
<feature type="compositionally biased region" description="Polar residues" evidence="8">
    <location>
        <begin position="259"/>
        <end position="268"/>
    </location>
</feature>
<reference evidence="10 11" key="1">
    <citation type="submission" date="2024-06" db="EMBL/GenBank/DDBJ databases">
        <authorList>
            <person name="Kraege A."/>
            <person name="Thomma B."/>
        </authorList>
    </citation>
    <scope>NUCLEOTIDE SEQUENCE [LARGE SCALE GENOMIC DNA]</scope>
</reference>
<feature type="compositionally biased region" description="Low complexity" evidence="8">
    <location>
        <begin position="278"/>
        <end position="290"/>
    </location>
</feature>
<sequence length="1260" mass="134678">MEAGKGRAPGVQTFAERLPCPAAESSFTKLQISHSNAGQLGHIAACDTRRRELYCFACSDYVYDEEFDAAMLGVSAVKLNVPAHKQSKVIADIEPSQNKADTALAGGAASAAADAKARAISKAHSSPYGLRGLSNLGNTCFMNSVLQAMVHAPLLRNFYLSGGHPRSQCKHRLAKPCLSCELDGIVSASYSGATQPFSPAAFLHAWWRHADHHLASYQQQDAHEFYLYALAGLGQSRLLPEEDSVPASAPAPFQEKSQHVLQQEQLPQMKQEPDRVSQPAGQLLQQAQPQPAKPEPKEEDCLLLPSQHALHACLAEPLHRGLVTSGVRGSQLHGSHGSSAALPSRYTNGHTTTSGDPQAARLNHNMAAPNPFIKGSFGQHNSSAPHQQRPVPQYSMANPPYSCHTQYQDVRSGGSGGSPLPSSGQGQDAVPFHPKSGQPGPQQQASQRQSHSSGHPMLNHSMQHSSAAQYSNGHPQSLGSGMQQTAPWPQQQQQRQSAPMSQQPDPSGQQMLSNGLQQSTPEPASSSATWQRHSQQPSMLGGQRAPQVKQEPPGFQHSNHALPQPGSWQPGKPGMAAQQAPYQHPQSTGGTSHSQPQRQNDTHSPSSLPIPQNPYQQRPSHPAHSLPMQRQGSQGRPLTIQEQFLALQQDSQPLKDPPGPLPNGSAEEQAKPVSPSQSGCSESESIVQRIFGGVLQSEVICSACCHISTAHDPFLDISLDIGAPPLPPPPMLKPPSHSQHRHPGGPKRLTGAAAMAVAAAQKRAAVSAPAEVSANGTPEPHGPAAPPPPPHLPHGGRLSADVASAPDSRAPSDPERISPDIDVVSIAGDVLSQRALSDNNGSMDKSGSQNAEEAARSWQGTPVLEEPLTRRGSTEADVPTYRASPTQASERDFASTTRDPMCSEGASSGIVGNSQDVDEAMSTPTARLKQRPGSSGAGRGRPSSSGGKRPSRCMQCATCMKPQLKKACLRNKALRSMGSLDRLPSLDAVSIEVPPPEPFSRPSPSPDAASTPSKASAHRIRSEEDGLEPSSRSPSLTFPTRACLPQPETPHGIPMTPLTANGTAPKQQQGASGKLPKLPGSVSLLGCLQRFVRPERLGTAEQWVCGGCSRLQHAVKQMSVHRLPPVLCLHVKRFEHTGVGKKLYTPLDFTAYLDMRPYLSSSVMHARLASQGLQGRQQGRGALPAVPPQRAQHDADPCMYELYTVVCHRGNLQGGHYVSYVKCKDAWYLCDDNAVFQVDELTACCPSAYMLFYRQLAIQS</sequence>
<feature type="compositionally biased region" description="Pro residues" evidence="8">
    <location>
        <begin position="993"/>
        <end position="1005"/>
    </location>
</feature>
<accession>A0ABP1G9T4</accession>
<evidence type="ECO:0000259" key="9">
    <source>
        <dbReference type="PROSITE" id="PS50235"/>
    </source>
</evidence>
<feature type="domain" description="USP" evidence="9">
    <location>
        <begin position="131"/>
        <end position="1256"/>
    </location>
</feature>
<feature type="region of interest" description="Disordered" evidence="8">
    <location>
        <begin position="327"/>
        <end position="635"/>
    </location>
</feature>
<proteinExistence type="inferred from homology"/>
<dbReference type="InterPro" id="IPR050185">
    <property type="entry name" value="Ub_carboxyl-term_hydrolase"/>
</dbReference>
<dbReference type="PANTHER" id="PTHR21646:SF24">
    <property type="entry name" value="UBIQUITIN CARBOXYL-TERMINAL HYDROLASE"/>
    <property type="match status" value="1"/>
</dbReference>
<dbReference type="PROSITE" id="PS00972">
    <property type="entry name" value="USP_1"/>
    <property type="match status" value="1"/>
</dbReference>
<evidence type="ECO:0000256" key="4">
    <source>
        <dbReference type="ARBA" id="ARBA00022670"/>
    </source>
</evidence>
<feature type="compositionally biased region" description="Pro residues" evidence="8">
    <location>
        <begin position="724"/>
        <end position="733"/>
    </location>
</feature>
<feature type="region of interest" description="Disordered" evidence="8">
    <location>
        <begin position="241"/>
        <end position="299"/>
    </location>
</feature>
<keyword evidence="11" id="KW-1185">Reference proteome</keyword>
<feature type="compositionally biased region" description="Polar residues" evidence="8">
    <location>
        <begin position="580"/>
        <end position="619"/>
    </location>
</feature>
<dbReference type="InterPro" id="IPR018200">
    <property type="entry name" value="USP_CS"/>
</dbReference>
<evidence type="ECO:0000256" key="8">
    <source>
        <dbReference type="SAM" id="MobiDB-lite"/>
    </source>
</evidence>
<feature type="region of interest" description="Disordered" evidence="8">
    <location>
        <begin position="834"/>
        <end position="953"/>
    </location>
</feature>
<dbReference type="InterPro" id="IPR028889">
    <property type="entry name" value="USP"/>
</dbReference>
<feature type="region of interest" description="Disordered" evidence="8">
    <location>
        <begin position="721"/>
        <end position="821"/>
    </location>
</feature>
<feature type="compositionally biased region" description="Polar residues" evidence="8">
    <location>
        <begin position="345"/>
        <end position="356"/>
    </location>
</feature>